<dbReference type="Proteomes" id="UP000262524">
    <property type="component" value="Unassembled WGS sequence"/>
</dbReference>
<protein>
    <submittedName>
        <fullName evidence="1">Uncharacterized protein</fullName>
    </submittedName>
</protein>
<organism evidence="1 2">
    <name type="scientific">Anaerobutyricum hallii</name>
    <dbReference type="NCBI Taxonomy" id="39488"/>
    <lineage>
        <taxon>Bacteria</taxon>
        <taxon>Bacillati</taxon>
        <taxon>Bacillota</taxon>
        <taxon>Clostridia</taxon>
        <taxon>Lachnospirales</taxon>
        <taxon>Lachnospiraceae</taxon>
        <taxon>Anaerobutyricum</taxon>
    </lineage>
</organism>
<accession>A0A374NJM3</accession>
<dbReference type="AlphaFoldDB" id="A0A374NJM3"/>
<evidence type="ECO:0000313" key="2">
    <source>
        <dbReference type="Proteomes" id="UP000262524"/>
    </source>
</evidence>
<name>A0A374NJM3_9FIRM</name>
<evidence type="ECO:0000313" key="1">
    <source>
        <dbReference type="EMBL" id="RGI85933.1"/>
    </source>
</evidence>
<dbReference type="RefSeq" id="WP_117982783.1">
    <property type="nucleotide sequence ID" value="NZ_QSOE01000063.1"/>
</dbReference>
<comment type="caution">
    <text evidence="1">The sequence shown here is derived from an EMBL/GenBank/DDBJ whole genome shotgun (WGS) entry which is preliminary data.</text>
</comment>
<reference evidence="1 2" key="1">
    <citation type="submission" date="2018-08" db="EMBL/GenBank/DDBJ databases">
        <title>A genome reference for cultivated species of the human gut microbiota.</title>
        <authorList>
            <person name="Zou Y."/>
            <person name="Xue W."/>
            <person name="Luo G."/>
        </authorList>
    </citation>
    <scope>NUCLEOTIDE SEQUENCE [LARGE SCALE GENOMIC DNA]</scope>
    <source>
        <strain evidence="1 2">TM10-1AC</strain>
    </source>
</reference>
<proteinExistence type="predicted"/>
<gene>
    <name evidence="1" type="ORF">DXD91_09795</name>
</gene>
<dbReference type="EMBL" id="QSOE01000063">
    <property type="protein sequence ID" value="RGI85933.1"/>
    <property type="molecule type" value="Genomic_DNA"/>
</dbReference>
<sequence length="82" mass="9132">MSGSWTAYSPLYEEKLAKDGISNLGTGFLLKKNVYIITKGKKNVLNLLGQEDTEHLTYKAVDEIEASGNLFFAVYKVSRSVK</sequence>